<proteinExistence type="predicted"/>
<sequence>MQKIKKAYKKIYILDIKNSMLIYAKISKFIYFLKKIVYN</sequence>
<protein>
    <submittedName>
        <fullName evidence="1">Uncharacterized protein</fullName>
    </submittedName>
</protein>
<dbReference type="EMBL" id="AVNC01000006">
    <property type="protein sequence ID" value="EQK45498.1"/>
    <property type="molecule type" value="Genomic_DNA"/>
</dbReference>
<evidence type="ECO:0000313" key="1">
    <source>
        <dbReference type="EMBL" id="EQK45498.1"/>
    </source>
</evidence>
<organism evidence="1 2">
    <name type="scientific">Paraclostridium bifermentans ATCC 638 = DSM 14991</name>
    <dbReference type="NCBI Taxonomy" id="1233171"/>
    <lineage>
        <taxon>Bacteria</taxon>
        <taxon>Bacillati</taxon>
        <taxon>Bacillota</taxon>
        <taxon>Clostridia</taxon>
        <taxon>Peptostreptococcales</taxon>
        <taxon>Peptostreptococcaceae</taxon>
        <taxon>Paraclostridium</taxon>
    </lineage>
</organism>
<dbReference type="Proteomes" id="UP000015688">
    <property type="component" value="Unassembled WGS sequence"/>
</dbReference>
<accession>T4VVN1</accession>
<comment type="caution">
    <text evidence="1">The sequence shown here is derived from an EMBL/GenBank/DDBJ whole genome shotgun (WGS) entry which is preliminary data.</text>
</comment>
<dbReference type="AlphaFoldDB" id="T4VVN1"/>
<gene>
    <name evidence="1" type="ORF">C672_0225</name>
</gene>
<reference evidence="1 2" key="1">
    <citation type="submission" date="2013-06" db="EMBL/GenBank/DDBJ databases">
        <authorList>
            <person name="Walk S."/>
            <person name="Aronoff D."/>
            <person name="Young V.Y."/>
            <person name="Marsh J."/>
            <person name="Harrison L."/>
            <person name="Daugherty S.C."/>
            <person name="Shefchek K.A."/>
            <person name="Hine E.E."/>
            <person name="Tallon L.J."/>
            <person name="Sadzewicz L.K."/>
            <person name="Rasko D.A."/>
        </authorList>
    </citation>
    <scope>NUCLEOTIDE SEQUENCE [LARGE SCALE GENOMIC DNA]</scope>
    <source>
        <strain evidence="1 2">ATCC 638</strain>
    </source>
</reference>
<evidence type="ECO:0000313" key="2">
    <source>
        <dbReference type="Proteomes" id="UP000015688"/>
    </source>
</evidence>
<name>T4VVN1_PARBF</name>